<dbReference type="AlphaFoldDB" id="A0A8X6YWA9"/>
<sequence length="142" mass="16357">MCKVLRPRLSKSDIIRTLILPVCSHTQLKCDVTKIAFRGNRVARQEIANSPSKWDEEPNQKRRRFGMEKGNFLSDFGFDADFIGRNRSNIYGYVSSTFVTSFEMAKKIFDRPGCFQFSKCGTVLEFFLFVSSPSSFLFLLKL</sequence>
<evidence type="ECO:0000313" key="1">
    <source>
        <dbReference type="EMBL" id="GFY78253.1"/>
    </source>
</evidence>
<proteinExistence type="predicted"/>
<keyword evidence="2" id="KW-1185">Reference proteome</keyword>
<evidence type="ECO:0000313" key="2">
    <source>
        <dbReference type="Proteomes" id="UP000886998"/>
    </source>
</evidence>
<dbReference type="OrthoDB" id="10529838at2759"/>
<organism evidence="1 2">
    <name type="scientific">Trichonephila inaurata madagascariensis</name>
    <dbReference type="NCBI Taxonomy" id="2747483"/>
    <lineage>
        <taxon>Eukaryota</taxon>
        <taxon>Metazoa</taxon>
        <taxon>Ecdysozoa</taxon>
        <taxon>Arthropoda</taxon>
        <taxon>Chelicerata</taxon>
        <taxon>Arachnida</taxon>
        <taxon>Araneae</taxon>
        <taxon>Araneomorphae</taxon>
        <taxon>Entelegynae</taxon>
        <taxon>Araneoidea</taxon>
        <taxon>Nephilidae</taxon>
        <taxon>Trichonephila</taxon>
        <taxon>Trichonephila inaurata</taxon>
    </lineage>
</organism>
<name>A0A8X6YWA9_9ARAC</name>
<accession>A0A8X6YWA9</accession>
<reference evidence="1" key="1">
    <citation type="submission" date="2020-08" db="EMBL/GenBank/DDBJ databases">
        <title>Multicomponent nature underlies the extraordinary mechanical properties of spider dragline silk.</title>
        <authorList>
            <person name="Kono N."/>
            <person name="Nakamura H."/>
            <person name="Mori M."/>
            <person name="Yoshida Y."/>
            <person name="Ohtoshi R."/>
            <person name="Malay A.D."/>
            <person name="Moran D.A.P."/>
            <person name="Tomita M."/>
            <person name="Numata K."/>
            <person name="Arakawa K."/>
        </authorList>
    </citation>
    <scope>NUCLEOTIDE SEQUENCE</scope>
</reference>
<gene>
    <name evidence="1" type="ORF">TNIN_310721</name>
</gene>
<protein>
    <submittedName>
        <fullName evidence="1">Uncharacterized protein</fullName>
    </submittedName>
</protein>
<comment type="caution">
    <text evidence="1">The sequence shown here is derived from an EMBL/GenBank/DDBJ whole genome shotgun (WGS) entry which is preliminary data.</text>
</comment>
<dbReference type="Proteomes" id="UP000886998">
    <property type="component" value="Unassembled WGS sequence"/>
</dbReference>
<dbReference type="EMBL" id="BMAV01022890">
    <property type="protein sequence ID" value="GFY78253.1"/>
    <property type="molecule type" value="Genomic_DNA"/>
</dbReference>